<reference evidence="2 3" key="1">
    <citation type="submission" date="2021-05" db="EMBL/GenBank/DDBJ databases">
        <authorList>
            <person name="Zahm M."/>
            <person name="Klopp C."/>
            <person name="Cabau C."/>
            <person name="Kuhl H."/>
            <person name="Suciu R."/>
            <person name="Ciorpac M."/>
            <person name="Holostenco D."/>
            <person name="Gessner J."/>
            <person name="Wuertz S."/>
            <person name="Hohne C."/>
            <person name="Stock M."/>
            <person name="Gislard M."/>
            <person name="Lluch J."/>
            <person name="Milhes M."/>
            <person name="Lampietro C."/>
            <person name="Lopez Roques C."/>
            <person name="Donnadieu C."/>
            <person name="Du K."/>
            <person name="Schartl M."/>
            <person name="Guiguen Y."/>
        </authorList>
    </citation>
    <scope>NUCLEOTIDE SEQUENCE [LARGE SCALE GENOMIC DNA]</scope>
    <source>
        <strain evidence="2">Hh-F2</strain>
        <tissue evidence="2">Blood</tissue>
    </source>
</reference>
<feature type="chain" id="PRO_5046539013" evidence="1">
    <location>
        <begin position="20"/>
        <end position="91"/>
    </location>
</feature>
<dbReference type="Proteomes" id="UP001369086">
    <property type="component" value="Unassembled WGS sequence"/>
</dbReference>
<proteinExistence type="predicted"/>
<dbReference type="EMBL" id="JAHFZB010000038">
    <property type="protein sequence ID" value="KAK6469589.1"/>
    <property type="molecule type" value="Genomic_DNA"/>
</dbReference>
<protein>
    <submittedName>
        <fullName evidence="2">Uncharacterized protein</fullName>
    </submittedName>
</protein>
<keyword evidence="3" id="KW-1185">Reference proteome</keyword>
<sequence length="91" mass="9618">MILPLTIPVAFFILCAASAVESTFLVHQSPAILRAAEGTRVILNCTFQSAGTLPSVGQASWWRGRVRKACSSPTATGRSRAECSLASSSYS</sequence>
<evidence type="ECO:0000256" key="1">
    <source>
        <dbReference type="SAM" id="SignalP"/>
    </source>
</evidence>
<dbReference type="Gene3D" id="2.60.40.10">
    <property type="entry name" value="Immunoglobulins"/>
    <property type="match status" value="1"/>
</dbReference>
<keyword evidence="1" id="KW-0732">Signal</keyword>
<name>A0ABR0YAZ9_HUSHU</name>
<feature type="signal peptide" evidence="1">
    <location>
        <begin position="1"/>
        <end position="19"/>
    </location>
</feature>
<gene>
    <name evidence="2" type="ORF">HHUSO_G31908</name>
</gene>
<comment type="caution">
    <text evidence="2">The sequence shown here is derived from an EMBL/GenBank/DDBJ whole genome shotgun (WGS) entry which is preliminary data.</text>
</comment>
<dbReference type="InterPro" id="IPR013783">
    <property type="entry name" value="Ig-like_fold"/>
</dbReference>
<evidence type="ECO:0000313" key="3">
    <source>
        <dbReference type="Proteomes" id="UP001369086"/>
    </source>
</evidence>
<evidence type="ECO:0000313" key="2">
    <source>
        <dbReference type="EMBL" id="KAK6469589.1"/>
    </source>
</evidence>
<organism evidence="2 3">
    <name type="scientific">Huso huso</name>
    <name type="common">Beluga</name>
    <name type="synonym">Acipenser huso</name>
    <dbReference type="NCBI Taxonomy" id="61971"/>
    <lineage>
        <taxon>Eukaryota</taxon>
        <taxon>Metazoa</taxon>
        <taxon>Chordata</taxon>
        <taxon>Craniata</taxon>
        <taxon>Vertebrata</taxon>
        <taxon>Euteleostomi</taxon>
        <taxon>Actinopterygii</taxon>
        <taxon>Chondrostei</taxon>
        <taxon>Acipenseriformes</taxon>
        <taxon>Acipenseridae</taxon>
        <taxon>Huso</taxon>
    </lineage>
</organism>
<accession>A0ABR0YAZ9</accession>